<feature type="transmembrane region" description="Helical" evidence="1">
    <location>
        <begin position="7"/>
        <end position="26"/>
    </location>
</feature>
<comment type="caution">
    <text evidence="3">The sequence shown here is derived from an EMBL/GenBank/DDBJ whole genome shotgun (WGS) entry which is preliminary data.</text>
</comment>
<keyword evidence="1" id="KW-0472">Membrane</keyword>
<sequence length="430" mass="47841">MKAETKLGIFTILGLVVFGFSLYFLGGLSVTRTYDLNIKFHDVSGLPVRAPVKLSGVEVGKVKQIKIQDGEVVVVAEIHEGVEIYSGAKFSVVMTGIIGSKYLKIVQGDALASVYKPGDYLNGVDDLPMDVMITQTMASIKEFVDSVNNQGAFGDKLNQTMAEVRQLSANLNQMVATMRPYLTRSVQNLDVASERLTDLMAKADSLMTSLEQGEGVIGSLIKDPEMKEEVKESVTNLKDTMAEVKTFVGKMSRFRVYWDYDFFYLPDASLSTSDLALEIYPSSGYTFYRAGIANIGNEDDTLDPHDYLEKNQFDVRFGLYNKWATLSAGLIRGAGGVALELKPFYDKEFLQRFTFTGEFSDWGRDRTINGRLFNKPNVNYGVDFRFNRYFSAGAWVRDALETNEVAVKANISFNDQDISSFFGLATMAGK</sequence>
<name>A0A928DMU5_9BACT</name>
<proteinExistence type="predicted"/>
<dbReference type="AlphaFoldDB" id="A0A928DMU5"/>
<accession>A0A928DMU5</accession>
<dbReference type="InterPro" id="IPR052336">
    <property type="entry name" value="MlaD_Phospholipid_Transporter"/>
</dbReference>
<dbReference type="PANTHER" id="PTHR33371">
    <property type="entry name" value="INTERMEMBRANE PHOSPHOLIPID TRANSPORT SYSTEM BINDING PROTEIN MLAD-RELATED"/>
    <property type="match status" value="1"/>
</dbReference>
<evidence type="ECO:0000259" key="2">
    <source>
        <dbReference type="Pfam" id="PF02470"/>
    </source>
</evidence>
<evidence type="ECO:0000313" key="4">
    <source>
        <dbReference type="Proteomes" id="UP000725649"/>
    </source>
</evidence>
<evidence type="ECO:0000313" key="3">
    <source>
        <dbReference type="EMBL" id="MBE6420652.1"/>
    </source>
</evidence>
<keyword evidence="1" id="KW-1133">Transmembrane helix</keyword>
<protein>
    <submittedName>
        <fullName evidence="3">MCE family protein</fullName>
    </submittedName>
</protein>
<organism evidence="3 4">
    <name type="scientific">Candidatus Avelusimicrobium gallicola</name>
    <dbReference type="NCBI Taxonomy" id="2562704"/>
    <lineage>
        <taxon>Bacteria</taxon>
        <taxon>Pseudomonadati</taxon>
        <taxon>Elusimicrobiota</taxon>
        <taxon>Elusimicrobia</taxon>
        <taxon>Elusimicrobiales</taxon>
        <taxon>Elusimicrobiaceae</taxon>
        <taxon>Candidatus Avelusimicrobium</taxon>
    </lineage>
</organism>
<dbReference type="Proteomes" id="UP000725649">
    <property type="component" value="Unassembled WGS sequence"/>
</dbReference>
<dbReference type="PANTHER" id="PTHR33371:SF4">
    <property type="entry name" value="INTERMEMBRANE PHOSPHOLIPID TRANSPORT SYSTEM BINDING PROTEIN MLAD"/>
    <property type="match status" value="1"/>
</dbReference>
<gene>
    <name evidence="3" type="ORF">E7027_00665</name>
</gene>
<reference evidence="3" key="1">
    <citation type="submission" date="2019-04" db="EMBL/GenBank/DDBJ databases">
        <title>Evolution of Biomass-Degrading Anaerobic Consortia Revealed by Metagenomics.</title>
        <authorList>
            <person name="Peng X."/>
        </authorList>
    </citation>
    <scope>NUCLEOTIDE SEQUENCE</scope>
    <source>
        <strain evidence="3">SIG66</strain>
    </source>
</reference>
<evidence type="ECO:0000256" key="1">
    <source>
        <dbReference type="SAM" id="Phobius"/>
    </source>
</evidence>
<feature type="domain" description="Mce/MlaD" evidence="2">
    <location>
        <begin position="32"/>
        <end position="108"/>
    </location>
</feature>
<dbReference type="EMBL" id="SUVG01000001">
    <property type="protein sequence ID" value="MBE6420652.1"/>
    <property type="molecule type" value="Genomic_DNA"/>
</dbReference>
<dbReference type="InterPro" id="IPR003399">
    <property type="entry name" value="Mce/MlaD"/>
</dbReference>
<dbReference type="Pfam" id="PF02470">
    <property type="entry name" value="MlaD"/>
    <property type="match status" value="1"/>
</dbReference>
<keyword evidence="1" id="KW-0812">Transmembrane</keyword>